<gene>
    <name evidence="1" type="ORF">CHIRRI_LOCUS3633</name>
</gene>
<organism evidence="1 2">
    <name type="scientific">Chironomus riparius</name>
    <dbReference type="NCBI Taxonomy" id="315576"/>
    <lineage>
        <taxon>Eukaryota</taxon>
        <taxon>Metazoa</taxon>
        <taxon>Ecdysozoa</taxon>
        <taxon>Arthropoda</taxon>
        <taxon>Hexapoda</taxon>
        <taxon>Insecta</taxon>
        <taxon>Pterygota</taxon>
        <taxon>Neoptera</taxon>
        <taxon>Endopterygota</taxon>
        <taxon>Diptera</taxon>
        <taxon>Nematocera</taxon>
        <taxon>Chironomoidea</taxon>
        <taxon>Chironomidae</taxon>
        <taxon>Chironominae</taxon>
        <taxon>Chironomus</taxon>
    </lineage>
</organism>
<protein>
    <submittedName>
        <fullName evidence="1">Uncharacterized protein</fullName>
    </submittedName>
</protein>
<dbReference type="EMBL" id="OU895877">
    <property type="protein sequence ID" value="CAG9800694.1"/>
    <property type="molecule type" value="Genomic_DNA"/>
</dbReference>
<accession>A0A9N9RNR9</accession>
<proteinExistence type="predicted"/>
<keyword evidence="2" id="KW-1185">Reference proteome</keyword>
<name>A0A9N9RNR9_9DIPT</name>
<reference evidence="1" key="2">
    <citation type="submission" date="2022-10" db="EMBL/GenBank/DDBJ databases">
        <authorList>
            <consortium name="ENA_rothamsted_submissions"/>
            <consortium name="culmorum"/>
            <person name="King R."/>
        </authorList>
    </citation>
    <scope>NUCLEOTIDE SEQUENCE</scope>
</reference>
<dbReference type="Proteomes" id="UP001153620">
    <property type="component" value="Chromosome 1"/>
</dbReference>
<reference evidence="1" key="1">
    <citation type="submission" date="2022-01" db="EMBL/GenBank/DDBJ databases">
        <authorList>
            <person name="King R."/>
        </authorList>
    </citation>
    <scope>NUCLEOTIDE SEQUENCE</scope>
</reference>
<evidence type="ECO:0000313" key="2">
    <source>
        <dbReference type="Proteomes" id="UP001153620"/>
    </source>
</evidence>
<evidence type="ECO:0000313" key="1">
    <source>
        <dbReference type="EMBL" id="CAG9800694.1"/>
    </source>
</evidence>
<dbReference type="OrthoDB" id="10654790at2759"/>
<sequence length="294" mass="34268">MGLNQEMQHNMMIKERFLSKTKYLVNGSLFYIYSKKILNSNNIYSCNLCGVSEIVNENGLYFHDESILHRELSKLDSVPYKKWMKDCIVIEKSTTREPRKKLKLVPTAIELNESQNELKCSSNDCINIHDSVDKGSKKKHIPKSYKNFSIKYESSNSSDSDNENTKYQASNRFRSFSEGDQTLRTFLSMCRQLTSLEDFLDDDLRTEVKSLFLKSIELERNSIGSSNTLLTMETLDFLFSIKASLSKRLDTIPFKFLRFINLFYDDMLHFTEIFAIKTKMLKVYNNSISNIARK</sequence>
<dbReference type="AlphaFoldDB" id="A0A9N9RNR9"/>